<accession>A0A2W5U1N2</accession>
<dbReference type="Pfam" id="PF10054">
    <property type="entry name" value="DUF2291"/>
    <property type="match status" value="1"/>
</dbReference>
<proteinExistence type="predicted"/>
<dbReference type="PIRSF" id="PIRSF033535">
    <property type="entry name" value="UCP033535_plp"/>
    <property type="match status" value="1"/>
</dbReference>
<sequence>MTRFSLLALCAVLALGLPSCKIVKNKAPGEGAIAADASGDDARTAAILDQTYDAELLPLIRDKAMPVADLRTAIAGGLDAAGAAHGNRGSGEGAAWNFAVKGEGTVISANLESRSRVADLDTDGDGTADLKLQLGPVVKGTALRDVAPFYKFDDFRDQIAFAKLGRALNDKASAALVLPEGGLVGQKLNFLGVVALKSPTEPWLVTVTEIGPGQ</sequence>
<dbReference type="AlphaFoldDB" id="A0A2W5U1N2"/>
<gene>
    <name evidence="1" type="ORF">DI533_13280</name>
</gene>
<reference evidence="1 2" key="1">
    <citation type="submission" date="2017-08" db="EMBL/GenBank/DDBJ databases">
        <title>Infants hospitalized years apart are colonized by the same room-sourced microbial strains.</title>
        <authorList>
            <person name="Brooks B."/>
            <person name="Olm M.R."/>
            <person name="Firek B.A."/>
            <person name="Baker R."/>
            <person name="Thomas B.C."/>
            <person name="Morowitz M.J."/>
            <person name="Banfield J.F."/>
        </authorList>
    </citation>
    <scope>NUCLEOTIDE SEQUENCE [LARGE SCALE GENOMIC DNA]</scope>
    <source>
        <strain evidence="1">S2_003_000_R2_11</strain>
    </source>
</reference>
<evidence type="ECO:0000313" key="2">
    <source>
        <dbReference type="Proteomes" id="UP000248975"/>
    </source>
</evidence>
<protein>
    <submittedName>
        <fullName evidence="1">DUF2291 domain-containing protein</fullName>
    </submittedName>
</protein>
<evidence type="ECO:0000313" key="1">
    <source>
        <dbReference type="EMBL" id="PZQ97163.1"/>
    </source>
</evidence>
<dbReference type="SUPFAM" id="SSF141318">
    <property type="entry name" value="TM0957-like"/>
    <property type="match status" value="1"/>
</dbReference>
<dbReference type="EMBL" id="QFQS01000003">
    <property type="protein sequence ID" value="PZQ97163.1"/>
    <property type="molecule type" value="Genomic_DNA"/>
</dbReference>
<dbReference type="InterPro" id="IPR036215">
    <property type="entry name" value="TM0957-like_sf"/>
</dbReference>
<dbReference type="InterPro" id="IPR014582">
    <property type="entry name" value="UCP033535_lipo"/>
</dbReference>
<name>A0A2W5U1N2_CERSP</name>
<comment type="caution">
    <text evidence="1">The sequence shown here is derived from an EMBL/GenBank/DDBJ whole genome shotgun (WGS) entry which is preliminary data.</text>
</comment>
<organism evidence="1 2">
    <name type="scientific">Cereibacter sphaeroides</name>
    <name type="common">Rhodobacter sphaeroides</name>
    <dbReference type="NCBI Taxonomy" id="1063"/>
    <lineage>
        <taxon>Bacteria</taxon>
        <taxon>Pseudomonadati</taxon>
        <taxon>Pseudomonadota</taxon>
        <taxon>Alphaproteobacteria</taxon>
        <taxon>Rhodobacterales</taxon>
        <taxon>Paracoccaceae</taxon>
        <taxon>Cereibacter</taxon>
    </lineage>
</organism>
<dbReference type="Proteomes" id="UP000248975">
    <property type="component" value="Unassembled WGS sequence"/>
</dbReference>